<keyword evidence="6" id="KW-1185">Reference proteome</keyword>
<dbReference type="SUPFAM" id="SSF75005">
    <property type="entry name" value="Arabinanase/levansucrase/invertase"/>
    <property type="match status" value="1"/>
</dbReference>
<dbReference type="PANTHER" id="PTHR42812">
    <property type="entry name" value="BETA-XYLOSIDASE"/>
    <property type="match status" value="1"/>
</dbReference>
<keyword evidence="3" id="KW-0326">Glycosidase</keyword>
<evidence type="ECO:0000313" key="6">
    <source>
        <dbReference type="Proteomes" id="UP000823521"/>
    </source>
</evidence>
<proteinExistence type="inferred from homology"/>
<organism evidence="5 6">
    <name type="scientific">Micromonospora echinofusca</name>
    <dbReference type="NCBI Taxonomy" id="47858"/>
    <lineage>
        <taxon>Bacteria</taxon>
        <taxon>Bacillati</taxon>
        <taxon>Actinomycetota</taxon>
        <taxon>Actinomycetes</taxon>
        <taxon>Micromonosporales</taxon>
        <taxon>Micromonosporaceae</taxon>
        <taxon>Micromonospora</taxon>
    </lineage>
</organism>
<comment type="caution">
    <text evidence="5">The sequence shown here is derived from an EMBL/GenBank/DDBJ whole genome shotgun (WGS) entry which is preliminary data.</text>
</comment>
<evidence type="ECO:0000256" key="2">
    <source>
        <dbReference type="ARBA" id="ARBA00022801"/>
    </source>
</evidence>
<dbReference type="Proteomes" id="UP000823521">
    <property type="component" value="Unassembled WGS sequence"/>
</dbReference>
<dbReference type="RefSeq" id="WP_208816418.1">
    <property type="nucleotide sequence ID" value="NZ_WVUH01000303.1"/>
</dbReference>
<comment type="similarity">
    <text evidence="1">Belongs to the glycosyl hydrolase 43 family.</text>
</comment>
<feature type="chain" id="PRO_5046778060" evidence="4">
    <location>
        <begin position="27"/>
        <end position="148"/>
    </location>
</feature>
<feature type="signal peptide" evidence="4">
    <location>
        <begin position="1"/>
        <end position="26"/>
    </location>
</feature>
<evidence type="ECO:0000256" key="3">
    <source>
        <dbReference type="ARBA" id="ARBA00023295"/>
    </source>
</evidence>
<dbReference type="InterPro" id="IPR051795">
    <property type="entry name" value="Glycosyl_Hydrlase_43"/>
</dbReference>
<dbReference type="InterPro" id="IPR006710">
    <property type="entry name" value="Glyco_hydro_43"/>
</dbReference>
<dbReference type="PANTHER" id="PTHR42812:SF12">
    <property type="entry name" value="BETA-XYLOSIDASE-RELATED"/>
    <property type="match status" value="1"/>
</dbReference>
<name>A0ABS3VYA8_MICEH</name>
<dbReference type="InterPro" id="IPR023296">
    <property type="entry name" value="Glyco_hydro_beta-prop_sf"/>
</dbReference>
<dbReference type="EMBL" id="WVUH01000303">
    <property type="protein sequence ID" value="MBO4209456.1"/>
    <property type="molecule type" value="Genomic_DNA"/>
</dbReference>
<reference evidence="5 6" key="1">
    <citation type="submission" date="2019-12" db="EMBL/GenBank/DDBJ databases">
        <title>Whole genome sequencing of endophytic Actinobacterium Micromonospora sp. MPMI6T.</title>
        <authorList>
            <person name="Evv R."/>
            <person name="Podile A.R."/>
        </authorList>
    </citation>
    <scope>NUCLEOTIDE SEQUENCE [LARGE SCALE GENOMIC DNA]</scope>
    <source>
        <strain evidence="5 6">MPMI6</strain>
    </source>
</reference>
<evidence type="ECO:0000313" key="5">
    <source>
        <dbReference type="EMBL" id="MBO4209456.1"/>
    </source>
</evidence>
<keyword evidence="4" id="KW-0732">Signal</keyword>
<dbReference type="Pfam" id="PF04616">
    <property type="entry name" value="Glyco_hydro_43"/>
    <property type="match status" value="1"/>
</dbReference>
<protein>
    <submittedName>
        <fullName evidence="5">Family 43 glycosylhydrolase</fullName>
    </submittedName>
</protein>
<dbReference type="Gene3D" id="2.115.10.20">
    <property type="entry name" value="Glycosyl hydrolase domain, family 43"/>
    <property type="match status" value="1"/>
</dbReference>
<accession>A0ABS3VYA8</accession>
<gene>
    <name evidence="5" type="ORF">GSF22_26205</name>
</gene>
<keyword evidence="2" id="KW-0378">Hydrolase</keyword>
<evidence type="ECO:0000256" key="1">
    <source>
        <dbReference type="ARBA" id="ARBA00009865"/>
    </source>
</evidence>
<sequence length="148" mass="15922">MGHLHRGGAITAVLGLLLATVTPAPAVAGRDPRPALRNPISAEFADTFADPVIVRGQDGFWYAYGTTDPLHEGERVFHRIPTARSADLVRWTYVGDAFTADQQPPYAAPGAGFWAPDVRFLDGRYVMYFTVTDTTVSPEGGDFAIGVA</sequence>
<feature type="non-terminal residue" evidence="5">
    <location>
        <position position="148"/>
    </location>
</feature>
<evidence type="ECO:0000256" key="4">
    <source>
        <dbReference type="SAM" id="SignalP"/>
    </source>
</evidence>